<dbReference type="GO" id="GO:0005524">
    <property type="term" value="F:ATP binding"/>
    <property type="evidence" value="ECO:0007669"/>
    <property type="project" value="UniProtKB-KW"/>
</dbReference>
<dbReference type="PANTHER" id="PTHR10492">
    <property type="match status" value="1"/>
</dbReference>
<reference evidence="5" key="1">
    <citation type="journal article" date="2016" name="Nat. Genet.">
        <title>The genome sequences of Arachis duranensis and Arachis ipaensis, the diploid ancestors of cultivated peanut.</title>
        <authorList>
            <person name="Bertioli D.J."/>
            <person name="Cannon S.B."/>
            <person name="Froenicke L."/>
            <person name="Huang G."/>
            <person name="Farmer A.D."/>
            <person name="Cannon E.K."/>
            <person name="Liu X."/>
            <person name="Gao D."/>
            <person name="Clevenger J."/>
            <person name="Dash S."/>
            <person name="Ren L."/>
            <person name="Moretzsohn M.C."/>
            <person name="Shirasawa K."/>
            <person name="Huang W."/>
            <person name="Vidigal B."/>
            <person name="Abernathy B."/>
            <person name="Chu Y."/>
            <person name="Niederhuth C.E."/>
            <person name="Umale P."/>
            <person name="Araujo A.C."/>
            <person name="Kozik A."/>
            <person name="Kim K.D."/>
            <person name="Burow M.D."/>
            <person name="Varshney R.K."/>
            <person name="Wang X."/>
            <person name="Zhang X."/>
            <person name="Barkley N."/>
            <person name="Guimaraes P.M."/>
            <person name="Isobe S."/>
            <person name="Guo B."/>
            <person name="Liao B."/>
            <person name="Stalker H.T."/>
            <person name="Schmitz R.J."/>
            <person name="Scheffler B.E."/>
            <person name="Leal-Bertioli S.C."/>
            <person name="Xun X."/>
            <person name="Jackson S.A."/>
            <person name="Michelmore R."/>
            <person name="Ozias-Akins P."/>
        </authorList>
    </citation>
    <scope>NUCLEOTIDE SEQUENCE [LARGE SCALE GENOMIC DNA]</scope>
    <source>
        <strain evidence="5">cv. V14167</strain>
    </source>
</reference>
<dbReference type="Gene3D" id="3.40.50.300">
    <property type="entry name" value="P-loop containing nucleotide triphosphate hydrolases"/>
    <property type="match status" value="1"/>
</dbReference>
<dbReference type="GO" id="GO:0000723">
    <property type="term" value="P:telomere maintenance"/>
    <property type="evidence" value="ECO:0007669"/>
    <property type="project" value="InterPro"/>
</dbReference>
<keyword evidence="1" id="KW-0234">DNA repair</keyword>
<feature type="domain" description="Helitron helicase-like" evidence="3">
    <location>
        <begin position="777"/>
        <end position="959"/>
    </location>
</feature>
<keyword evidence="1" id="KW-0378">Hydrolase</keyword>
<dbReference type="RefSeq" id="XP_015959716.1">
    <property type="nucleotide sequence ID" value="XM_016104230.1"/>
</dbReference>
<dbReference type="KEGG" id="adu:107483614"/>
<evidence type="ECO:0000259" key="2">
    <source>
        <dbReference type="Pfam" id="PF05970"/>
    </source>
</evidence>
<comment type="cofactor">
    <cofactor evidence="1">
        <name>Mg(2+)</name>
        <dbReference type="ChEBI" id="CHEBI:18420"/>
    </cofactor>
</comment>
<dbReference type="GeneID" id="107483614"/>
<dbReference type="FunFam" id="3.40.50.300:FF:002884">
    <property type="entry name" value="ATP-dependent DNA helicase"/>
    <property type="match status" value="1"/>
</dbReference>
<dbReference type="GO" id="GO:0006281">
    <property type="term" value="P:DNA repair"/>
    <property type="evidence" value="ECO:0007669"/>
    <property type="project" value="UniProtKB-KW"/>
</dbReference>
<dbReference type="InterPro" id="IPR049163">
    <property type="entry name" value="Pif1-like_2B_dom"/>
</dbReference>
<accession>A0A6P4D5N3</accession>
<dbReference type="SUPFAM" id="SSF52540">
    <property type="entry name" value="P-loop containing nucleoside triphosphate hydrolases"/>
    <property type="match status" value="2"/>
</dbReference>
<name>A0A6P4D5N3_ARADU</name>
<keyword evidence="1" id="KW-0067">ATP-binding</keyword>
<dbReference type="InterPro" id="IPR025476">
    <property type="entry name" value="Helitron_helicase-like"/>
</dbReference>
<keyword evidence="1" id="KW-0233">DNA recombination</keyword>
<dbReference type="InterPro" id="IPR010285">
    <property type="entry name" value="DNA_helicase_pif1-like_DEAD"/>
</dbReference>
<keyword evidence="1" id="KW-0347">Helicase</keyword>
<dbReference type="InterPro" id="IPR027417">
    <property type="entry name" value="P-loop_NTPase"/>
</dbReference>
<dbReference type="GO" id="GO:0043139">
    <property type="term" value="F:5'-3' DNA helicase activity"/>
    <property type="evidence" value="ECO:0007669"/>
    <property type="project" value="UniProtKB-EC"/>
</dbReference>
<dbReference type="GO" id="GO:0016787">
    <property type="term" value="F:hydrolase activity"/>
    <property type="evidence" value="ECO:0007669"/>
    <property type="project" value="UniProtKB-KW"/>
</dbReference>
<dbReference type="Pfam" id="PF05970">
    <property type="entry name" value="PIF1"/>
    <property type="match status" value="1"/>
</dbReference>
<dbReference type="Pfam" id="PF21530">
    <property type="entry name" value="Pif1_2B_dom"/>
    <property type="match status" value="1"/>
</dbReference>
<dbReference type="EC" id="5.6.2.3" evidence="1"/>
<proteinExistence type="inferred from homology"/>
<evidence type="ECO:0000313" key="5">
    <source>
        <dbReference type="Proteomes" id="UP000515211"/>
    </source>
</evidence>
<feature type="domain" description="DNA helicase Pif1-like 2B" evidence="4">
    <location>
        <begin position="1734"/>
        <end position="1779"/>
    </location>
</feature>
<protein>
    <recommendedName>
        <fullName evidence="1">ATP-dependent DNA helicase</fullName>
        <ecNumber evidence="1">5.6.2.3</ecNumber>
    </recommendedName>
</protein>
<feature type="domain" description="DNA helicase Pif1-like DEAD-box helicase" evidence="2">
    <location>
        <begin position="1415"/>
        <end position="1635"/>
    </location>
</feature>
<evidence type="ECO:0000259" key="3">
    <source>
        <dbReference type="Pfam" id="PF14214"/>
    </source>
</evidence>
<evidence type="ECO:0000313" key="6">
    <source>
        <dbReference type="RefSeq" id="XP_015959716.1"/>
    </source>
</evidence>
<sequence>MVLEDYRLTPKLARARRMSILRSKRLNHTLNVNDILRYSFSDFLDTSLKDHSPQVVLPLKRTSSAVSNDSISRFISTEKGHSSCTGHQMFKVNFHDPVNLSSNISSSRDKKKVTLKGTLGTPLLDVTNVGWNNSSRYKSCTLSNTNANLQKDKSHKPTYVDGADYLFCNNKIITSSSMNNNLESCIIHNHKRFTKQTDTIIREVCRSNNKLFTSSVHDLGQSSKNANNVIHDSNVSDLYHHEVVDVFDDINLESDYSIDFHDDNIIDESATAYEIDSLVIDEEAFWDAGDPSHTCIYCKALMWDHERLSKSINSVTPHFGLCCMDGKVELPLMKQAPDNLKALYFLDDEMGRYFRKNIRAFNAMFSFTSMAGKINHKINNGSGPPSFILSGQNYHSIGSLIPQANEKPRFAQLYIYDTDNEIHNRISAVLPVSSVGNLEHDIVFVDVFDDINLESDYSIDFQDDNVIDESATAYEIDSLVIDEEAFWDAGDPSHTCIYCKALMWDHERLSKSINSVTPHFGLCCMDGKVELPLMKQAPDNLKALYFLDDEMGRYFRKNIRAFNAMFSFTSMAGKINHKINNGSGPPSFILSGQNYHSIGSLIPQANEKPRFAQLYIYDTDNEIHNRISAVLPVSLVGNLEHDIVCMLKNMLDEHNPLAQSFRYARDRFTESHSLDMKLKLIRRREKDGRRYNLPTASEVAALVVGDIDDSLLDRDIILETKSKQLKKIDVIHPLYLALQYPLIFPYGEDGYRTGILAASRYNVDGSKKRNTISMREFFAFRLQMRSSESPILLNSRRLFQQFLVDAYTMVESECLSFLRFNQPKLRVEKYKLLHESLVRGEADAVSSGQRIILPNTFTGGPRYMFNNCKDAFALCKHFGYPSFFVTITCNPEWDEIKRLLIGTGLKAEDRPDITSRVFKIKLNNLIRDFKYGDIFGKISGYVCTIEFQKRGLPHAHILLFMHPLSKPRSPDDIDKLISAQIPDKRRRPKLYAAVEKFMVHGPCGKYNKNSPCMVNGLCSKYFPKQFRQRTVVDEAGFPKYCRPKNGRTIIKKGATLDNSFIVPYNPTLLLRYGCHINVEHTCQTSAIKYLFKYVHKGNDRVTASFYQTSVNGNAPPIVDEINNYYDCRYISACEAAWRLYGYDIQVKEPAVIRLPFHLPDENPVIFKEYEGIQDVLSRVDAKFTKLQAWFVVNKYFPLARSLTYCEFPQKFVWKDDISMWIPRKQGYSISRLTHVPRGNGEDYYLRLLLNIQKGCTSFEEIRTVDVVTHNTFKEACYANYVRDLFVDAILEESTWASANYVRDLFVMLLISNNIACPDFVLERCYKELSEDILFEQRRIHHVQDLHLSDEHIMNLTLAKIEDKMQANGRSLKEFPAMPYPSLDLFHGLEDRLLLDEVNFDRSLLKQQYMQSLKTMTDEQRSAFDTIVDSVNNDRGGFFFLYGYGGTGKTFIWNTLSAYLRCGGNIVLNVASSGIASLLLPNGRTAHSRFKIPLSINEDSICNIKPGTPLCKLICKAKLIIWDEAPMLSKYCYEALDKSLKDILRFQPSFNPNLPFGGKVVVLGGDFRQILPVIPMGSRQDIVQACISSSYLWDFCTVLKLSKNMRLTVGGMVEVDDDIKVFADWLIQIGNGLAGDSTDGESEVVIPKDILIDDTDDGFQNLVTFVYTGLLMNLDNINYFKERTILAPTLEVVHEVNNTIMEFINSDEKVYLSSDSLCAEEGNMEYELDAITTDVLNSINCSGLPNHQLKLKIGVPVMLLRNIDQSNGLCNGTRLQVRRLGNHVIECNILTGDKCGEVVLIPRMNMAPNNETLPFRFQRRQFPLVVSFAMTINKSQGQTLSKVGLYLPRLVFTHGQLYVALSRVKSREGLRVLIKNNGSLSDDSTLNVVYREVFQNL</sequence>
<evidence type="ECO:0000256" key="1">
    <source>
        <dbReference type="RuleBase" id="RU363044"/>
    </source>
</evidence>
<dbReference type="Pfam" id="PF14214">
    <property type="entry name" value="Helitron_like_N"/>
    <property type="match status" value="1"/>
</dbReference>
<dbReference type="CDD" id="cd18809">
    <property type="entry name" value="SF1_C_RecD"/>
    <property type="match status" value="1"/>
</dbReference>
<comment type="similarity">
    <text evidence="1">Belongs to the helicase family.</text>
</comment>
<reference evidence="6" key="2">
    <citation type="submission" date="2025-08" db="UniProtKB">
        <authorList>
            <consortium name="RefSeq"/>
        </authorList>
    </citation>
    <scope>IDENTIFICATION</scope>
    <source>
        <tissue evidence="6">Whole plant</tissue>
    </source>
</reference>
<organism evidence="5 6">
    <name type="scientific">Arachis duranensis</name>
    <name type="common">Wild peanut</name>
    <dbReference type="NCBI Taxonomy" id="130453"/>
    <lineage>
        <taxon>Eukaryota</taxon>
        <taxon>Viridiplantae</taxon>
        <taxon>Streptophyta</taxon>
        <taxon>Embryophyta</taxon>
        <taxon>Tracheophyta</taxon>
        <taxon>Spermatophyta</taxon>
        <taxon>Magnoliopsida</taxon>
        <taxon>eudicotyledons</taxon>
        <taxon>Gunneridae</taxon>
        <taxon>Pentapetalae</taxon>
        <taxon>rosids</taxon>
        <taxon>fabids</taxon>
        <taxon>Fabales</taxon>
        <taxon>Fabaceae</taxon>
        <taxon>Papilionoideae</taxon>
        <taxon>50 kb inversion clade</taxon>
        <taxon>dalbergioids sensu lato</taxon>
        <taxon>Dalbergieae</taxon>
        <taxon>Pterocarpus clade</taxon>
        <taxon>Arachis</taxon>
    </lineage>
</organism>
<gene>
    <name evidence="6" type="primary">LOC107483614</name>
</gene>
<dbReference type="Proteomes" id="UP000515211">
    <property type="component" value="Chromosome 4"/>
</dbReference>
<dbReference type="GO" id="GO:0006310">
    <property type="term" value="P:DNA recombination"/>
    <property type="evidence" value="ECO:0007669"/>
    <property type="project" value="UniProtKB-KW"/>
</dbReference>
<keyword evidence="1" id="KW-0547">Nucleotide-binding</keyword>
<keyword evidence="1" id="KW-0227">DNA damage</keyword>
<evidence type="ECO:0000259" key="4">
    <source>
        <dbReference type="Pfam" id="PF21530"/>
    </source>
</evidence>
<comment type="catalytic activity">
    <reaction evidence="1">
        <text>ATP + H2O = ADP + phosphate + H(+)</text>
        <dbReference type="Rhea" id="RHEA:13065"/>
        <dbReference type="ChEBI" id="CHEBI:15377"/>
        <dbReference type="ChEBI" id="CHEBI:15378"/>
        <dbReference type="ChEBI" id="CHEBI:30616"/>
        <dbReference type="ChEBI" id="CHEBI:43474"/>
        <dbReference type="ChEBI" id="CHEBI:456216"/>
        <dbReference type="EC" id="5.6.2.3"/>
    </reaction>
</comment>
<keyword evidence="5" id="KW-1185">Reference proteome</keyword>
<dbReference type="PANTHER" id="PTHR10492:SF101">
    <property type="entry name" value="ATP-DEPENDENT DNA HELICASE"/>
    <property type="match status" value="1"/>
</dbReference>